<dbReference type="Proteomes" id="UP000515135">
    <property type="component" value="Unplaced"/>
</dbReference>
<evidence type="ECO:0000256" key="2">
    <source>
        <dbReference type="ARBA" id="ARBA00006720"/>
    </source>
</evidence>
<keyword evidence="7 13" id="KW-0653">Protein transport</keyword>
<keyword evidence="10" id="KW-0472">Membrane</keyword>
<evidence type="ECO:0000313" key="16">
    <source>
        <dbReference type="RefSeq" id="XP_019621252.1"/>
    </source>
</evidence>
<dbReference type="GO" id="GO:0015031">
    <property type="term" value="P:protein transport"/>
    <property type="evidence" value="ECO:0007669"/>
    <property type="project" value="UniProtKB-KW"/>
</dbReference>
<evidence type="ECO:0000256" key="7">
    <source>
        <dbReference type="ARBA" id="ARBA00022927"/>
    </source>
</evidence>
<dbReference type="InterPro" id="IPR004217">
    <property type="entry name" value="Tim10-like"/>
</dbReference>
<dbReference type="AlphaFoldDB" id="A0A6P4YRD9"/>
<evidence type="ECO:0000256" key="3">
    <source>
        <dbReference type="ARBA" id="ARBA00022448"/>
    </source>
</evidence>
<dbReference type="SUPFAM" id="SSF144122">
    <property type="entry name" value="Tim10-like"/>
    <property type="match status" value="1"/>
</dbReference>
<evidence type="ECO:0000313" key="15">
    <source>
        <dbReference type="Proteomes" id="UP000515135"/>
    </source>
</evidence>
<evidence type="ECO:0000256" key="10">
    <source>
        <dbReference type="ARBA" id="ARBA00023136"/>
    </source>
</evidence>
<dbReference type="RefSeq" id="XP_019621252.1">
    <property type="nucleotide sequence ID" value="XM_019765693.1"/>
</dbReference>
<keyword evidence="6" id="KW-0862">Zinc</keyword>
<evidence type="ECO:0000256" key="8">
    <source>
        <dbReference type="ARBA" id="ARBA00023010"/>
    </source>
</evidence>
<proteinExistence type="inferred from homology"/>
<evidence type="ECO:0000256" key="12">
    <source>
        <dbReference type="ARBA" id="ARBA00023186"/>
    </source>
</evidence>
<evidence type="ECO:0000256" key="6">
    <source>
        <dbReference type="ARBA" id="ARBA00022833"/>
    </source>
</evidence>
<keyword evidence="15" id="KW-1185">Reference proteome</keyword>
<gene>
    <name evidence="16" type="primary">LOC109467651</name>
</gene>
<dbReference type="Gene3D" id="1.10.287.810">
    <property type="entry name" value="Mitochondrial import inner membrane translocase subunit tim13 like domains"/>
    <property type="match status" value="1"/>
</dbReference>
<keyword evidence="3 13" id="KW-0813">Transport</keyword>
<keyword evidence="12 13" id="KW-0143">Chaperone</keyword>
<dbReference type="InterPro" id="IPR035427">
    <property type="entry name" value="Tim10-like_dom_sf"/>
</dbReference>
<accession>A0A6P4YRD9</accession>
<evidence type="ECO:0000256" key="9">
    <source>
        <dbReference type="ARBA" id="ARBA00023128"/>
    </source>
</evidence>
<reference evidence="16" key="1">
    <citation type="submission" date="2025-08" db="UniProtKB">
        <authorList>
            <consortium name="RefSeq"/>
        </authorList>
    </citation>
    <scope>IDENTIFICATION</scope>
    <source>
        <tissue evidence="16">Gonad</tissue>
    </source>
</reference>
<evidence type="ECO:0000256" key="13">
    <source>
        <dbReference type="RuleBase" id="RU367043"/>
    </source>
</evidence>
<evidence type="ECO:0000256" key="5">
    <source>
        <dbReference type="ARBA" id="ARBA00022792"/>
    </source>
</evidence>
<comment type="similarity">
    <text evidence="2 13">Belongs to the small Tim family.</text>
</comment>
<dbReference type="KEGG" id="bbel:109467651"/>
<dbReference type="GO" id="GO:0046872">
    <property type="term" value="F:metal ion binding"/>
    <property type="evidence" value="ECO:0007669"/>
    <property type="project" value="UniProtKB-KW"/>
</dbReference>
<dbReference type="Pfam" id="PF02953">
    <property type="entry name" value="zf-Tim10_DDP"/>
    <property type="match status" value="1"/>
</dbReference>
<dbReference type="GeneID" id="109467651"/>
<keyword evidence="4" id="KW-0479">Metal-binding</keyword>
<comment type="subunit">
    <text evidence="13">Heterohexamer.</text>
</comment>
<dbReference type="FunFam" id="1.10.287.810:FF:000003">
    <property type="entry name" value="Mitochondrial import inner membrane translocase subunit TIM8"/>
    <property type="match status" value="1"/>
</dbReference>
<evidence type="ECO:0000256" key="4">
    <source>
        <dbReference type="ARBA" id="ARBA00022723"/>
    </source>
</evidence>
<comment type="subcellular location">
    <subcellularLocation>
        <location evidence="1 13">Mitochondrion inner membrane</location>
        <topology evidence="1 13">Peripheral membrane protein</topology>
        <orientation evidence="1 13">Intermembrane side</orientation>
    </subcellularLocation>
</comment>
<feature type="domain" description="Tim10-like" evidence="14">
    <location>
        <begin position="21"/>
        <end position="82"/>
    </location>
</feature>
<keyword evidence="8 13" id="KW-0811">Translocation</keyword>
<organism evidence="15 16">
    <name type="scientific">Branchiostoma belcheri</name>
    <name type="common">Amphioxus</name>
    <dbReference type="NCBI Taxonomy" id="7741"/>
    <lineage>
        <taxon>Eukaryota</taxon>
        <taxon>Metazoa</taxon>
        <taxon>Chordata</taxon>
        <taxon>Cephalochordata</taxon>
        <taxon>Leptocardii</taxon>
        <taxon>Amphioxiformes</taxon>
        <taxon>Branchiostomatidae</taxon>
        <taxon>Branchiostoma</taxon>
    </lineage>
</organism>
<keyword evidence="11 13" id="KW-1015">Disulfide bond</keyword>
<name>A0A6P4YRD9_BRABE</name>
<evidence type="ECO:0000256" key="11">
    <source>
        <dbReference type="ARBA" id="ARBA00023157"/>
    </source>
</evidence>
<comment type="domain">
    <text evidence="13">The twin CX3C motif contains 4 conserved Cys residues that form 2 disulfide bonds in the mitochondrial intermembrane space.</text>
</comment>
<comment type="function">
    <text evidence="13">Mitochondrial intermembrane chaperone that participates in the import and insertion of some multi-pass transmembrane proteins into the mitochondrial inner membrane. Also required for the transfer of beta-barrel precursors from the TOM complex to the sorting and assembly machinery (SAM complex) of the outer membrane. Acts as a chaperone-like protein that protects the hydrophobic precursors from aggregation and guide them through the mitochondrial intermembrane space.</text>
</comment>
<dbReference type="OrthoDB" id="344165at2759"/>
<keyword evidence="9 13" id="KW-0496">Mitochondrion</keyword>
<evidence type="ECO:0000256" key="1">
    <source>
        <dbReference type="ARBA" id="ARBA00004137"/>
    </source>
</evidence>
<sequence length="90" mass="10139">MDSFGSNAGAGGQIDPQMQHFIEAETQKQRFQQLVHGLTDTCWEKCMDRPSTKLDGRTETCFVNCVERFIDTSNFVLNRLQSKAGTGELH</sequence>
<dbReference type="GO" id="GO:0005743">
    <property type="term" value="C:mitochondrial inner membrane"/>
    <property type="evidence" value="ECO:0007669"/>
    <property type="project" value="UniProtKB-SubCell"/>
</dbReference>
<evidence type="ECO:0000259" key="14">
    <source>
        <dbReference type="Pfam" id="PF02953"/>
    </source>
</evidence>
<protein>
    <recommendedName>
        <fullName evidence="13">Mitochondrial import inner membrane translocase subunit</fullName>
    </recommendedName>
</protein>
<keyword evidence="5 13" id="KW-0999">Mitochondrion inner membrane</keyword>